<evidence type="ECO:0000259" key="9">
    <source>
        <dbReference type="Pfam" id="PF01120"/>
    </source>
</evidence>
<feature type="chain" id="PRO_5038538877" description="alpha-L-fucosidase" evidence="8">
    <location>
        <begin position="22"/>
        <end position="442"/>
    </location>
</feature>
<dbReference type="Gene3D" id="3.20.20.80">
    <property type="entry name" value="Glycosidases"/>
    <property type="match status" value="1"/>
</dbReference>
<dbReference type="Proteomes" id="UP000823661">
    <property type="component" value="Unassembled WGS sequence"/>
</dbReference>
<reference evidence="10" key="2">
    <citation type="journal article" date="2021" name="PeerJ">
        <title>Extensive microbial diversity within the chicken gut microbiome revealed by metagenomics and culture.</title>
        <authorList>
            <person name="Gilroy R."/>
            <person name="Ravi A."/>
            <person name="Getino M."/>
            <person name="Pursley I."/>
            <person name="Horton D.L."/>
            <person name="Alikhan N.F."/>
            <person name="Baker D."/>
            <person name="Gharbi K."/>
            <person name="Hall N."/>
            <person name="Watson M."/>
            <person name="Adriaenssens E.M."/>
            <person name="Foster-Nyarko E."/>
            <person name="Jarju S."/>
            <person name="Secka A."/>
            <person name="Antonio M."/>
            <person name="Oren A."/>
            <person name="Chaudhuri R.R."/>
            <person name="La Ragione R."/>
            <person name="Hildebrand F."/>
            <person name="Pallen M.J."/>
        </authorList>
    </citation>
    <scope>NUCLEOTIDE SEQUENCE</scope>
    <source>
        <strain evidence="10">B1-20833</strain>
    </source>
</reference>
<dbReference type="GO" id="GO:0004560">
    <property type="term" value="F:alpha-L-fucosidase activity"/>
    <property type="evidence" value="ECO:0007669"/>
    <property type="project" value="InterPro"/>
</dbReference>
<evidence type="ECO:0000256" key="4">
    <source>
        <dbReference type="ARBA" id="ARBA00022729"/>
    </source>
</evidence>
<evidence type="ECO:0000256" key="5">
    <source>
        <dbReference type="ARBA" id="ARBA00022801"/>
    </source>
</evidence>
<feature type="signal peptide" evidence="8">
    <location>
        <begin position="1"/>
        <end position="21"/>
    </location>
</feature>
<evidence type="ECO:0000256" key="3">
    <source>
        <dbReference type="ARBA" id="ARBA00012662"/>
    </source>
</evidence>
<feature type="domain" description="Glycoside hydrolase family 29 N-terminal" evidence="9">
    <location>
        <begin position="21"/>
        <end position="355"/>
    </location>
</feature>
<feature type="site" description="May be important for catalysis" evidence="7">
    <location>
        <position position="287"/>
    </location>
</feature>
<dbReference type="InterPro" id="IPR016286">
    <property type="entry name" value="FUC_metazoa-typ"/>
</dbReference>
<dbReference type="InterPro" id="IPR017853">
    <property type="entry name" value="GH"/>
</dbReference>
<dbReference type="GO" id="GO:0005764">
    <property type="term" value="C:lysosome"/>
    <property type="evidence" value="ECO:0007669"/>
    <property type="project" value="TreeGrafter"/>
</dbReference>
<comment type="caution">
    <text evidence="10">The sequence shown here is derived from an EMBL/GenBank/DDBJ whole genome shotgun (WGS) entry which is preliminary data.</text>
</comment>
<dbReference type="InterPro" id="IPR057739">
    <property type="entry name" value="Glyco_hydro_29_N"/>
</dbReference>
<sequence length="442" mass="49655">MKWKNVIAAIVLIAVSSAVSAQTAPRSESGYVPSEANLKARQEFQDARFGIFLHWGLYSMLGAGEWAMNTHNIDWQEYAKLANAFYPHGFDAGEWVSAIKESGAGYICLTSRHHDGFSLWDTGQSDYNIVDATPYGKDVVKALADECGRQGVRLHLYYSLLDWYRDDYPRGRTGAGTGRPGTAVSYEHYYAFMKNQLTELLTSYGPVGAIWFDGVWDQDQNPGFDWRLRELYDHIHSLQPSCLVGNNHHLVPFEGEDIQIFERDLPGENTAGYSGNQGISRLPLETCQTMNGMWGYKITDQDYKSAETLIRYLVRAAGRDANLLLNIGPQPDGRLPAAAVERLKEMGKWLKRYGESIYGTRGGDIPPHDWGVTTRKGNILYVHILDLSDDALYLPLDSKVVSARCLNDGSRVEYDVIKGKGILLHVNDIPYDTDRIVELTLR</sequence>
<organism evidence="10 11">
    <name type="scientific">Candidatus Cryptobacteroides intestinavium</name>
    <dbReference type="NCBI Taxonomy" id="2840766"/>
    <lineage>
        <taxon>Bacteria</taxon>
        <taxon>Pseudomonadati</taxon>
        <taxon>Bacteroidota</taxon>
        <taxon>Bacteroidia</taxon>
        <taxon>Bacteroidales</taxon>
        <taxon>Candidatus Cryptobacteroides</taxon>
    </lineage>
</organism>
<evidence type="ECO:0000256" key="1">
    <source>
        <dbReference type="ARBA" id="ARBA00004071"/>
    </source>
</evidence>
<name>A0A9D9ERY2_9BACT</name>
<keyword evidence="5" id="KW-0378">Hydrolase</keyword>
<accession>A0A9D9ERY2</accession>
<dbReference type="EC" id="3.2.1.51" evidence="3"/>
<dbReference type="SUPFAM" id="SSF51445">
    <property type="entry name" value="(Trans)glycosidases"/>
    <property type="match status" value="1"/>
</dbReference>
<dbReference type="EMBL" id="JADIMI010000045">
    <property type="protein sequence ID" value="MBO8452182.1"/>
    <property type="molecule type" value="Genomic_DNA"/>
</dbReference>
<evidence type="ECO:0000313" key="10">
    <source>
        <dbReference type="EMBL" id="MBO8452182.1"/>
    </source>
</evidence>
<comment type="function">
    <text evidence="1">Alpha-L-fucosidase is responsible for hydrolyzing the alpha-1,6-linked fucose joined to the reducing-end N-acetylglucosamine of the carbohydrate moieties of glycoproteins.</text>
</comment>
<dbReference type="SMART" id="SM00812">
    <property type="entry name" value="Alpha_L_fucos"/>
    <property type="match status" value="1"/>
</dbReference>
<evidence type="ECO:0000256" key="6">
    <source>
        <dbReference type="ARBA" id="ARBA00023295"/>
    </source>
</evidence>
<comment type="similarity">
    <text evidence="2">Belongs to the glycosyl hydrolase 29 family.</text>
</comment>
<dbReference type="Pfam" id="PF01120">
    <property type="entry name" value="Alpha_L_fucos"/>
    <property type="match status" value="1"/>
</dbReference>
<evidence type="ECO:0000313" key="11">
    <source>
        <dbReference type="Proteomes" id="UP000823661"/>
    </source>
</evidence>
<proteinExistence type="inferred from homology"/>
<dbReference type="AlphaFoldDB" id="A0A9D9ERY2"/>
<evidence type="ECO:0000256" key="8">
    <source>
        <dbReference type="SAM" id="SignalP"/>
    </source>
</evidence>
<dbReference type="GO" id="GO:0016139">
    <property type="term" value="P:glycoside catabolic process"/>
    <property type="evidence" value="ECO:0007669"/>
    <property type="project" value="TreeGrafter"/>
</dbReference>
<dbReference type="GO" id="GO:0006004">
    <property type="term" value="P:fucose metabolic process"/>
    <property type="evidence" value="ECO:0007669"/>
    <property type="project" value="InterPro"/>
</dbReference>
<keyword evidence="4 8" id="KW-0732">Signal</keyword>
<dbReference type="PRINTS" id="PR00741">
    <property type="entry name" value="GLHYDRLASE29"/>
</dbReference>
<dbReference type="InterPro" id="IPR000933">
    <property type="entry name" value="Glyco_hydro_29"/>
</dbReference>
<keyword evidence="6" id="KW-0326">Glycosidase</keyword>
<dbReference type="PANTHER" id="PTHR10030">
    <property type="entry name" value="ALPHA-L-FUCOSIDASE"/>
    <property type="match status" value="1"/>
</dbReference>
<reference evidence="10" key="1">
    <citation type="submission" date="2020-10" db="EMBL/GenBank/DDBJ databases">
        <authorList>
            <person name="Gilroy R."/>
        </authorList>
    </citation>
    <scope>NUCLEOTIDE SEQUENCE</scope>
    <source>
        <strain evidence="10">B1-20833</strain>
    </source>
</reference>
<evidence type="ECO:0000256" key="7">
    <source>
        <dbReference type="PIRSR" id="PIRSR001092-1"/>
    </source>
</evidence>
<dbReference type="PANTHER" id="PTHR10030:SF37">
    <property type="entry name" value="ALPHA-L-FUCOSIDASE-RELATED"/>
    <property type="match status" value="1"/>
</dbReference>
<dbReference type="PIRSF" id="PIRSF001092">
    <property type="entry name" value="Alpha-L-fucosidase"/>
    <property type="match status" value="1"/>
</dbReference>
<protein>
    <recommendedName>
        <fullName evidence="3">alpha-L-fucosidase</fullName>
        <ecNumber evidence="3">3.2.1.51</ecNumber>
    </recommendedName>
</protein>
<gene>
    <name evidence="10" type="ORF">IAC06_04785</name>
</gene>
<evidence type="ECO:0000256" key="2">
    <source>
        <dbReference type="ARBA" id="ARBA00007951"/>
    </source>
</evidence>